<evidence type="ECO:0000256" key="1">
    <source>
        <dbReference type="SAM" id="MobiDB-lite"/>
    </source>
</evidence>
<feature type="compositionally biased region" description="Basic and acidic residues" evidence="1">
    <location>
        <begin position="39"/>
        <end position="48"/>
    </location>
</feature>
<protein>
    <submittedName>
        <fullName evidence="2">Uncharacterized protein</fullName>
    </submittedName>
</protein>
<proteinExistence type="predicted"/>
<dbReference type="EMBL" id="SRLO01000686">
    <property type="protein sequence ID" value="TNN48667.1"/>
    <property type="molecule type" value="Genomic_DNA"/>
</dbReference>
<feature type="region of interest" description="Disordered" evidence="1">
    <location>
        <begin position="39"/>
        <end position="69"/>
    </location>
</feature>
<evidence type="ECO:0000313" key="3">
    <source>
        <dbReference type="Proteomes" id="UP000314294"/>
    </source>
</evidence>
<accession>A0A4Z2G505</accession>
<feature type="compositionally biased region" description="Acidic residues" evidence="1">
    <location>
        <begin position="55"/>
        <end position="69"/>
    </location>
</feature>
<comment type="caution">
    <text evidence="2">The sequence shown here is derived from an EMBL/GenBank/DDBJ whole genome shotgun (WGS) entry which is preliminary data.</text>
</comment>
<evidence type="ECO:0000313" key="2">
    <source>
        <dbReference type="EMBL" id="TNN48667.1"/>
    </source>
</evidence>
<dbReference type="Proteomes" id="UP000314294">
    <property type="component" value="Unassembled WGS sequence"/>
</dbReference>
<keyword evidence="3" id="KW-1185">Reference proteome</keyword>
<sequence>MEGAEESQRGGSIKVNTADKAWEEVKGVEGIREEALCKTPGERSRDGVKLPLFLQEEEEEEEEEGAMER</sequence>
<gene>
    <name evidence="2" type="ORF">EYF80_041124</name>
</gene>
<name>A0A4Z2G505_9TELE</name>
<organism evidence="2 3">
    <name type="scientific">Liparis tanakae</name>
    <name type="common">Tanaka's snailfish</name>
    <dbReference type="NCBI Taxonomy" id="230148"/>
    <lineage>
        <taxon>Eukaryota</taxon>
        <taxon>Metazoa</taxon>
        <taxon>Chordata</taxon>
        <taxon>Craniata</taxon>
        <taxon>Vertebrata</taxon>
        <taxon>Euteleostomi</taxon>
        <taxon>Actinopterygii</taxon>
        <taxon>Neopterygii</taxon>
        <taxon>Teleostei</taxon>
        <taxon>Neoteleostei</taxon>
        <taxon>Acanthomorphata</taxon>
        <taxon>Eupercaria</taxon>
        <taxon>Perciformes</taxon>
        <taxon>Cottioidei</taxon>
        <taxon>Cottales</taxon>
        <taxon>Liparidae</taxon>
        <taxon>Liparis</taxon>
    </lineage>
</organism>
<dbReference type="AlphaFoldDB" id="A0A4Z2G505"/>
<reference evidence="2 3" key="1">
    <citation type="submission" date="2019-03" db="EMBL/GenBank/DDBJ databases">
        <title>First draft genome of Liparis tanakae, snailfish: a comprehensive survey of snailfish specific genes.</title>
        <authorList>
            <person name="Kim W."/>
            <person name="Song I."/>
            <person name="Jeong J.-H."/>
            <person name="Kim D."/>
            <person name="Kim S."/>
            <person name="Ryu S."/>
            <person name="Song J.Y."/>
            <person name="Lee S.K."/>
        </authorList>
    </citation>
    <scope>NUCLEOTIDE SEQUENCE [LARGE SCALE GENOMIC DNA]</scope>
    <source>
        <tissue evidence="2">Muscle</tissue>
    </source>
</reference>